<dbReference type="InterPro" id="IPR036265">
    <property type="entry name" value="HIT-like_sf"/>
</dbReference>
<dbReference type="PROSITE" id="PS51084">
    <property type="entry name" value="HIT_2"/>
    <property type="match status" value="1"/>
</dbReference>
<accession>A0AB35JIQ3</accession>
<feature type="short sequence motif" description="Histidine triad motif" evidence="2 3">
    <location>
        <begin position="105"/>
        <end position="109"/>
    </location>
</feature>
<feature type="domain" description="HIT" evidence="4">
    <location>
        <begin position="12"/>
        <end position="120"/>
    </location>
</feature>
<protein>
    <submittedName>
        <fullName evidence="5">HIT family protein</fullName>
    </submittedName>
</protein>
<dbReference type="Gene3D" id="3.30.428.10">
    <property type="entry name" value="HIT-like"/>
    <property type="match status" value="1"/>
</dbReference>
<proteinExistence type="predicted"/>
<dbReference type="RefSeq" id="WP_272233696.1">
    <property type="nucleotide sequence ID" value="NZ_JAGSOW010000002.1"/>
</dbReference>
<dbReference type="SUPFAM" id="SSF54197">
    <property type="entry name" value="HIT-like"/>
    <property type="match status" value="1"/>
</dbReference>
<evidence type="ECO:0000313" key="6">
    <source>
        <dbReference type="Proteomes" id="UP001220207"/>
    </source>
</evidence>
<dbReference type="PANTHER" id="PTHR46648">
    <property type="entry name" value="HIT FAMILY PROTEIN 1"/>
    <property type="match status" value="1"/>
</dbReference>
<sequence>MSLEGTYDSKNIFSLIIEGSAPAYTFYDDDCVMAFLDVFPQSYGHVLVIPKQTQARNILDVDTETLSKIIVVVQRLSKVLSEELKPDGIQIVQFNGSAAGQTVYHLHFHIIPRWSGEGVGAHGKNSADPAELESLQKKLLGRL</sequence>
<evidence type="ECO:0000259" key="4">
    <source>
        <dbReference type="PROSITE" id="PS51084"/>
    </source>
</evidence>
<evidence type="ECO:0000256" key="3">
    <source>
        <dbReference type="PROSITE-ProRule" id="PRU00464"/>
    </source>
</evidence>
<feature type="active site" description="Tele-AMP-histidine intermediate" evidence="1">
    <location>
        <position position="107"/>
    </location>
</feature>
<evidence type="ECO:0000256" key="1">
    <source>
        <dbReference type="PIRSR" id="PIRSR601310-1"/>
    </source>
</evidence>
<dbReference type="Proteomes" id="UP001220207">
    <property type="component" value="Unassembled WGS sequence"/>
</dbReference>
<reference evidence="5" key="1">
    <citation type="submission" date="2021-04" db="EMBL/GenBank/DDBJ databases">
        <title>Genome Sequence and Comparative Genome Analysis of Pseudomonas syringae pv. syringae strains EC33 and LMG5496 isolated from Citrus plants from Tunisia and Greece.</title>
        <authorList>
            <person name="Abdellatif E."/>
            <person name="Baeyen S."/>
        </authorList>
    </citation>
    <scope>NUCLEOTIDE SEQUENCE</scope>
    <source>
        <strain evidence="5">LMG 5496</strain>
    </source>
</reference>
<dbReference type="PRINTS" id="PR00332">
    <property type="entry name" value="HISTRIAD"/>
</dbReference>
<dbReference type="PANTHER" id="PTHR46648:SF1">
    <property type="entry name" value="ADENOSINE 5'-MONOPHOSPHORAMIDASE HNT1"/>
    <property type="match status" value="1"/>
</dbReference>
<evidence type="ECO:0000256" key="2">
    <source>
        <dbReference type="PIRSR" id="PIRSR601310-3"/>
    </source>
</evidence>
<gene>
    <name evidence="5" type="ORF">KDL27_05560</name>
</gene>
<dbReference type="InterPro" id="IPR001310">
    <property type="entry name" value="Histidine_triad_HIT"/>
</dbReference>
<dbReference type="InterPro" id="IPR011146">
    <property type="entry name" value="HIT-like"/>
</dbReference>
<evidence type="ECO:0000313" key="5">
    <source>
        <dbReference type="EMBL" id="MDC3735253.1"/>
    </source>
</evidence>
<dbReference type="GO" id="GO:0003824">
    <property type="term" value="F:catalytic activity"/>
    <property type="evidence" value="ECO:0007669"/>
    <property type="project" value="InterPro"/>
</dbReference>
<name>A0AB35JIQ3_PSESY</name>
<dbReference type="EMBL" id="JAGSOW010000002">
    <property type="protein sequence ID" value="MDC3735253.1"/>
    <property type="molecule type" value="Genomic_DNA"/>
</dbReference>
<comment type="caution">
    <text evidence="5">The sequence shown here is derived from an EMBL/GenBank/DDBJ whole genome shotgun (WGS) entry which is preliminary data.</text>
</comment>
<organism evidence="5 6">
    <name type="scientific">Pseudomonas syringae pv. syringae</name>
    <dbReference type="NCBI Taxonomy" id="321"/>
    <lineage>
        <taxon>Bacteria</taxon>
        <taxon>Pseudomonadati</taxon>
        <taxon>Pseudomonadota</taxon>
        <taxon>Gammaproteobacteria</taxon>
        <taxon>Pseudomonadales</taxon>
        <taxon>Pseudomonadaceae</taxon>
        <taxon>Pseudomonas</taxon>
        <taxon>Pseudomonas syringae</taxon>
    </lineage>
</organism>
<dbReference type="AlphaFoldDB" id="A0AB35JIQ3"/>
<dbReference type="InterPro" id="IPR039384">
    <property type="entry name" value="HINT"/>
</dbReference>
<dbReference type="GO" id="GO:0009117">
    <property type="term" value="P:nucleotide metabolic process"/>
    <property type="evidence" value="ECO:0007669"/>
    <property type="project" value="TreeGrafter"/>
</dbReference>
<dbReference type="CDD" id="cd01277">
    <property type="entry name" value="HINT_subgroup"/>
    <property type="match status" value="1"/>
</dbReference>
<dbReference type="Pfam" id="PF01230">
    <property type="entry name" value="HIT"/>
    <property type="match status" value="1"/>
</dbReference>